<sequence>MQDAEDFTDDDDEDESEEEQTTDDKAEVDCPCELNERKGKTRRPWTKAEENAVLRHFRSHIIKGHLASKRECLVCKECEQPALENRTCQNIRDFVRNKGLTFKRQNAHPH</sequence>
<evidence type="ECO:0000313" key="3">
    <source>
        <dbReference type="Proteomes" id="UP001174136"/>
    </source>
</evidence>
<dbReference type="Proteomes" id="UP001174136">
    <property type="component" value="Unassembled WGS sequence"/>
</dbReference>
<feature type="compositionally biased region" description="Acidic residues" evidence="1">
    <location>
        <begin position="1"/>
        <end position="21"/>
    </location>
</feature>
<dbReference type="AlphaFoldDB" id="A0AA47MHI4"/>
<protein>
    <submittedName>
        <fullName evidence="2">Uncharacterized protein</fullName>
    </submittedName>
</protein>
<accession>A0AA47MHI4</accession>
<dbReference type="EMBL" id="JAOPHQ010004267">
    <property type="protein sequence ID" value="KAK0140186.1"/>
    <property type="molecule type" value="Genomic_DNA"/>
</dbReference>
<reference evidence="2" key="1">
    <citation type="journal article" date="2023" name="Front. Mar. Sci.">
        <title>A new Merluccius polli reference genome to investigate the effects of global change in West African waters.</title>
        <authorList>
            <person name="Mateo J.L."/>
            <person name="Blanco-Fernandez C."/>
            <person name="Garcia-Vazquez E."/>
            <person name="Machado-Schiaffino G."/>
        </authorList>
    </citation>
    <scope>NUCLEOTIDE SEQUENCE</scope>
    <source>
        <strain evidence="2">C29</strain>
        <tissue evidence="2">Fin</tissue>
    </source>
</reference>
<name>A0AA47MHI4_MERPO</name>
<evidence type="ECO:0000313" key="2">
    <source>
        <dbReference type="EMBL" id="KAK0140186.1"/>
    </source>
</evidence>
<organism evidence="2 3">
    <name type="scientific">Merluccius polli</name>
    <name type="common">Benguela hake</name>
    <name type="synonym">Merluccius cadenati</name>
    <dbReference type="NCBI Taxonomy" id="89951"/>
    <lineage>
        <taxon>Eukaryota</taxon>
        <taxon>Metazoa</taxon>
        <taxon>Chordata</taxon>
        <taxon>Craniata</taxon>
        <taxon>Vertebrata</taxon>
        <taxon>Euteleostomi</taxon>
        <taxon>Actinopterygii</taxon>
        <taxon>Neopterygii</taxon>
        <taxon>Teleostei</taxon>
        <taxon>Neoteleostei</taxon>
        <taxon>Acanthomorphata</taxon>
        <taxon>Zeiogadaria</taxon>
        <taxon>Gadariae</taxon>
        <taxon>Gadiformes</taxon>
        <taxon>Gadoidei</taxon>
        <taxon>Merlucciidae</taxon>
        <taxon>Merluccius</taxon>
    </lineage>
</organism>
<feature type="region of interest" description="Disordered" evidence="1">
    <location>
        <begin position="1"/>
        <end position="30"/>
    </location>
</feature>
<comment type="caution">
    <text evidence="2">The sequence shown here is derived from an EMBL/GenBank/DDBJ whole genome shotgun (WGS) entry which is preliminary data.</text>
</comment>
<proteinExistence type="predicted"/>
<gene>
    <name evidence="2" type="ORF">N1851_022884</name>
</gene>
<keyword evidence="3" id="KW-1185">Reference proteome</keyword>
<evidence type="ECO:0000256" key="1">
    <source>
        <dbReference type="SAM" id="MobiDB-lite"/>
    </source>
</evidence>